<dbReference type="EMBL" id="CAVNYO010000424">
    <property type="protein sequence ID" value="CAK5278656.1"/>
    <property type="molecule type" value="Genomic_DNA"/>
</dbReference>
<reference evidence="2" key="1">
    <citation type="submission" date="2023-11" db="EMBL/GenBank/DDBJ databases">
        <authorList>
            <person name="De Vega J J."/>
            <person name="De Vega J J."/>
        </authorList>
    </citation>
    <scope>NUCLEOTIDE SEQUENCE</scope>
</reference>
<accession>A0AAD2HNY9</accession>
<feature type="region of interest" description="Disordered" evidence="1">
    <location>
        <begin position="1"/>
        <end position="37"/>
    </location>
</feature>
<dbReference type="Proteomes" id="UP001295794">
    <property type="component" value="Unassembled WGS sequence"/>
</dbReference>
<comment type="caution">
    <text evidence="2">The sequence shown here is derived from an EMBL/GenBank/DDBJ whole genome shotgun (WGS) entry which is preliminary data.</text>
</comment>
<protein>
    <recommendedName>
        <fullName evidence="4">BTB domain-containing protein</fullName>
    </recommendedName>
</protein>
<evidence type="ECO:0000313" key="2">
    <source>
        <dbReference type="EMBL" id="CAK5278656.1"/>
    </source>
</evidence>
<proteinExistence type="predicted"/>
<evidence type="ECO:0000313" key="3">
    <source>
        <dbReference type="Proteomes" id="UP001295794"/>
    </source>
</evidence>
<gene>
    <name evidence="2" type="ORF">MYCIT1_LOCUS28139</name>
</gene>
<evidence type="ECO:0008006" key="4">
    <source>
        <dbReference type="Google" id="ProtNLM"/>
    </source>
</evidence>
<name>A0AAD2HNY9_9AGAR</name>
<dbReference type="AlphaFoldDB" id="A0AAD2HNY9"/>
<sequence length="301" mass="30978">MFQVASHPPSPAFLAPGRRDSYSQSSRSSPAPLQLPRTLARPKFDEVSPAALAAVAPELASVPLPFVRQGLRVTAPQMSNGLSIAAASIPKTCPRSQLPSAISLSAPSREDVTYPTHILALSTTAKSATDDALIYPVHGVVLAAHCAKLPRLPPASPAGHTVPILPLAVPSPSAFALIHTWMYTGRLDAVLAALIPLPTSFLGSLAAATKPAGGMSLPMAYDDGEAIPATFTSPSTVHALAVHVCSVAGGNVGTLMMHASHVKELWQNLVALGVNDAGVWAALDLAWEVVLGSLSVAAAGQ</sequence>
<keyword evidence="3" id="KW-1185">Reference proteome</keyword>
<evidence type="ECO:0000256" key="1">
    <source>
        <dbReference type="SAM" id="MobiDB-lite"/>
    </source>
</evidence>
<organism evidence="2 3">
    <name type="scientific">Mycena citricolor</name>
    <dbReference type="NCBI Taxonomy" id="2018698"/>
    <lineage>
        <taxon>Eukaryota</taxon>
        <taxon>Fungi</taxon>
        <taxon>Dikarya</taxon>
        <taxon>Basidiomycota</taxon>
        <taxon>Agaricomycotina</taxon>
        <taxon>Agaricomycetes</taxon>
        <taxon>Agaricomycetidae</taxon>
        <taxon>Agaricales</taxon>
        <taxon>Marasmiineae</taxon>
        <taxon>Mycenaceae</taxon>
        <taxon>Mycena</taxon>
    </lineage>
</organism>